<protein>
    <recommendedName>
        <fullName evidence="3">Methyl-accepting chemotaxis protein</fullName>
    </recommendedName>
</protein>
<dbReference type="STRING" id="1121428.DESHY_60220"/>
<comment type="caution">
    <text evidence="1">The sequence shown here is derived from an EMBL/GenBank/DDBJ whole genome shotgun (WGS) entry which is preliminary data.</text>
</comment>
<dbReference type="AlphaFoldDB" id="K8EBK7"/>
<evidence type="ECO:0000313" key="1">
    <source>
        <dbReference type="EMBL" id="CCO09048.1"/>
    </source>
</evidence>
<reference evidence="1 2" key="1">
    <citation type="journal article" date="2013" name="Genome Announc.">
        <title>Genome Sequence of the Sulfate-Reducing Bacterium Desulfotomaculum hydrothermale Lam5(T).</title>
        <authorList>
            <person name="Amin O."/>
            <person name="Fardeau M.L."/>
            <person name="Valette O."/>
            <person name="Hirschler-Rea A."/>
            <person name="Barbe V."/>
            <person name="Medigue C."/>
            <person name="Vacherie B."/>
            <person name="Ollivier B."/>
            <person name="Bertin P.N."/>
            <person name="Dolla A."/>
        </authorList>
    </citation>
    <scope>NUCLEOTIDE SEQUENCE [LARGE SCALE GENOMIC DNA]</scope>
    <source>
        <strain evidence="2">Lam5 / DSM 18033</strain>
    </source>
</reference>
<dbReference type="RefSeq" id="WP_008412807.1">
    <property type="nucleotide sequence ID" value="NZ_CAOS01000013.1"/>
</dbReference>
<dbReference type="Proteomes" id="UP000009315">
    <property type="component" value="Unassembled WGS sequence"/>
</dbReference>
<name>K8EBK7_9FIRM</name>
<keyword evidence="2" id="KW-1185">Reference proteome</keyword>
<evidence type="ECO:0000313" key="2">
    <source>
        <dbReference type="Proteomes" id="UP000009315"/>
    </source>
</evidence>
<dbReference type="EMBL" id="CAOS01000013">
    <property type="protein sequence ID" value="CCO09048.1"/>
    <property type="molecule type" value="Genomic_DNA"/>
</dbReference>
<proteinExistence type="predicted"/>
<sequence length="67" mass="7039">MSGSVSGAVAAFEEQSAIMEELSSMADSFSVLAGQLAQMSGTFRLTDSGENLHQQLEAGLEQTKNIT</sequence>
<gene>
    <name evidence="1" type="ORF">DESHY_60220</name>
</gene>
<organism evidence="1 2">
    <name type="scientific">Desulforamulus hydrothermalis Lam5 = DSM 18033</name>
    <dbReference type="NCBI Taxonomy" id="1121428"/>
    <lineage>
        <taxon>Bacteria</taxon>
        <taxon>Bacillati</taxon>
        <taxon>Bacillota</taxon>
        <taxon>Clostridia</taxon>
        <taxon>Eubacteriales</taxon>
        <taxon>Peptococcaceae</taxon>
        <taxon>Desulforamulus</taxon>
    </lineage>
</organism>
<evidence type="ECO:0008006" key="3">
    <source>
        <dbReference type="Google" id="ProtNLM"/>
    </source>
</evidence>
<accession>K8EBK7</accession>